<reference evidence="3" key="1">
    <citation type="submission" date="2017-01" db="EMBL/GenBank/DDBJ databases">
        <authorList>
            <person name="Varghese N."/>
            <person name="Submissions S."/>
        </authorList>
    </citation>
    <scope>NUCLEOTIDE SEQUENCE [LARGE SCALE GENOMIC DNA]</scope>
    <source>
        <strain evidence="3">DSM 46698</strain>
    </source>
</reference>
<dbReference type="Pfam" id="PF05523">
    <property type="entry name" value="FdtA"/>
    <property type="match status" value="1"/>
</dbReference>
<name>A0A1N7MI80_9BACT</name>
<organism evidence="2 3">
    <name type="scientific">Belliella pelovolcani</name>
    <dbReference type="NCBI Taxonomy" id="529505"/>
    <lineage>
        <taxon>Bacteria</taxon>
        <taxon>Pseudomonadati</taxon>
        <taxon>Bacteroidota</taxon>
        <taxon>Cytophagia</taxon>
        <taxon>Cytophagales</taxon>
        <taxon>Cyclobacteriaceae</taxon>
        <taxon>Belliella</taxon>
    </lineage>
</organism>
<dbReference type="AlphaFoldDB" id="A0A1N7MI80"/>
<dbReference type="Proteomes" id="UP000186026">
    <property type="component" value="Unassembled WGS sequence"/>
</dbReference>
<dbReference type="STRING" id="529505.SAMN05421761_106113"/>
<protein>
    <submittedName>
        <fullName evidence="2">WxcM-like, C-terminal</fullName>
    </submittedName>
</protein>
<accession>A0A1N7MI80</accession>
<gene>
    <name evidence="2" type="ORF">SAMN05421761_106113</name>
</gene>
<dbReference type="OrthoDB" id="9795513at2"/>
<dbReference type="InterPro" id="IPR011051">
    <property type="entry name" value="RmlC_Cupin_sf"/>
</dbReference>
<dbReference type="CDD" id="cd20292">
    <property type="entry name" value="cupin_QdtA-like"/>
    <property type="match status" value="1"/>
</dbReference>
<evidence type="ECO:0000313" key="2">
    <source>
        <dbReference type="EMBL" id="SIS85846.1"/>
    </source>
</evidence>
<keyword evidence="3" id="KW-1185">Reference proteome</keyword>
<dbReference type="InterPro" id="IPR008894">
    <property type="entry name" value="QdtA_cupin_dom"/>
</dbReference>
<evidence type="ECO:0000259" key="1">
    <source>
        <dbReference type="Pfam" id="PF05523"/>
    </source>
</evidence>
<feature type="domain" description="Sugar 3,4-ketoisomerase QdtA cupin" evidence="1">
    <location>
        <begin position="8"/>
        <end position="132"/>
    </location>
</feature>
<dbReference type="EMBL" id="FTOP01000006">
    <property type="protein sequence ID" value="SIS85846.1"/>
    <property type="molecule type" value="Genomic_DNA"/>
</dbReference>
<proteinExistence type="predicted"/>
<dbReference type="RefSeq" id="WP_076500634.1">
    <property type="nucleotide sequence ID" value="NZ_FTOP01000006.1"/>
</dbReference>
<dbReference type="Gene3D" id="2.60.120.10">
    <property type="entry name" value="Jelly Rolls"/>
    <property type="match status" value="1"/>
</dbReference>
<dbReference type="InterPro" id="IPR014710">
    <property type="entry name" value="RmlC-like_jellyroll"/>
</dbReference>
<evidence type="ECO:0000313" key="3">
    <source>
        <dbReference type="Proteomes" id="UP000186026"/>
    </source>
</evidence>
<dbReference type="SUPFAM" id="SSF51182">
    <property type="entry name" value="RmlC-like cupins"/>
    <property type="match status" value="1"/>
</dbReference>
<sequence>MIDFKSPKLIKIQGDVQQTGQLRFLEHSEQLPFEIQRVFWITNVPENGIRGVHAHREEVQILVALQGVLQVSLENKKGELFSFKLDQPDQGLVLPAMHWSEVSFQQDAILLGLGNCKFSESDYIRDKQAYDQI</sequence>